<evidence type="ECO:0000313" key="2">
    <source>
        <dbReference type="Proteomes" id="UP001153642"/>
    </source>
</evidence>
<dbReference type="Pfam" id="PF08892">
    <property type="entry name" value="YqcI_YcgG"/>
    <property type="match status" value="1"/>
</dbReference>
<evidence type="ECO:0000313" key="1">
    <source>
        <dbReference type="EMBL" id="MDG3585244.1"/>
    </source>
</evidence>
<organism evidence="1 2">
    <name type="scientific">Galbibacter pacificus</name>
    <dbReference type="NCBI Taxonomy" id="2996052"/>
    <lineage>
        <taxon>Bacteria</taxon>
        <taxon>Pseudomonadati</taxon>
        <taxon>Bacteroidota</taxon>
        <taxon>Flavobacteriia</taxon>
        <taxon>Flavobacteriales</taxon>
        <taxon>Flavobacteriaceae</taxon>
        <taxon>Galbibacter</taxon>
    </lineage>
</organism>
<protein>
    <submittedName>
        <fullName evidence="1">YqcI/YcgG family protein</fullName>
    </submittedName>
</protein>
<dbReference type="PANTHER" id="PTHR40045:SF1">
    <property type="entry name" value="YQCI_YCGG FAMILY PROTEIN"/>
    <property type="match status" value="1"/>
</dbReference>
<dbReference type="Proteomes" id="UP001153642">
    <property type="component" value="Unassembled WGS sequence"/>
</dbReference>
<proteinExistence type="predicted"/>
<accession>A0ABT6FPR0</accession>
<dbReference type="InterPro" id="IPR014988">
    <property type="entry name" value="Uncharacterised_YqcI/YcgG"/>
</dbReference>
<dbReference type="RefSeq" id="WP_277899485.1">
    <property type="nucleotide sequence ID" value="NZ_JAPMUA010000002.1"/>
</dbReference>
<dbReference type="EMBL" id="JAPMUA010000002">
    <property type="protein sequence ID" value="MDG3585244.1"/>
    <property type="molecule type" value="Genomic_DNA"/>
</dbReference>
<gene>
    <name evidence="1" type="ORF">OSR52_05130</name>
</gene>
<keyword evidence="2" id="KW-1185">Reference proteome</keyword>
<sequence>MNSINLPKDKIVRNIQDFIVHKDHSCLMARSVMASNSLRTVILLNSSINEIKKLYLTIEQNRLNDSPDPNSFSTIIAVFPEINISDAILFEDFLWEVLYKLNSMDKYDWDPSVSKKLQDNNYSFSIAGTAFYVVGMFPNSPRKARRMPYVSLAFNLHRQFERLRKMGAYEQVKKRIRNRDKNLQGDINPMLEDFGESSEARQYSGRMVKGQWKCPYFEKPNK</sequence>
<dbReference type="PANTHER" id="PTHR40045">
    <property type="entry name" value="YCGG FAMILY PROTEIN"/>
    <property type="match status" value="1"/>
</dbReference>
<reference evidence="1" key="1">
    <citation type="submission" date="2022-11" db="EMBL/GenBank/DDBJ databases">
        <title>High-quality draft genome sequence of Galbibacter sp. strain CMA-7.</title>
        <authorList>
            <person name="Wei L."/>
            <person name="Dong C."/>
            <person name="Shao Z."/>
        </authorList>
    </citation>
    <scope>NUCLEOTIDE SEQUENCE</scope>
    <source>
        <strain evidence="1">CMA-7</strain>
    </source>
</reference>
<dbReference type="NCBIfam" id="NF041366">
    <property type="entry name" value="GntA_guanitoxin"/>
    <property type="match status" value="1"/>
</dbReference>
<name>A0ABT6FPR0_9FLAO</name>
<comment type="caution">
    <text evidence="1">The sequence shown here is derived from an EMBL/GenBank/DDBJ whole genome shotgun (WGS) entry which is preliminary data.</text>
</comment>